<reference evidence="2" key="1">
    <citation type="submission" date="2015-11" db="EMBL/GenBank/DDBJ databases">
        <authorList>
            <person name="Greene A."/>
            <person name="Schneider V.M."/>
            <person name="Bradley K.W."/>
            <person name="Asai D.J."/>
            <person name="Bowman C.A."/>
            <person name="Russell D.A."/>
            <person name="Pope W.H."/>
            <person name="Jacobs-Sera D."/>
            <person name="Hendrix R.W."/>
            <person name="Hatfull G.F."/>
        </authorList>
    </citation>
    <scope>NUCLEOTIDE SEQUENCE [LARGE SCALE GENOMIC DNA]</scope>
</reference>
<organism evidence="1 2">
    <name type="scientific">Arthrobacter phage Salgado</name>
    <dbReference type="NCBI Taxonomy" id="1772314"/>
    <lineage>
        <taxon>Viruses</taxon>
        <taxon>Duplodnaviria</taxon>
        <taxon>Heunggongvirae</taxon>
        <taxon>Uroviricota</taxon>
        <taxon>Caudoviricetes</taxon>
        <taxon>Laroyevirus</taxon>
        <taxon>Laroyevirus salgado</taxon>
    </lineage>
</organism>
<dbReference type="GeneID" id="65071670"/>
<evidence type="ECO:0000313" key="2">
    <source>
        <dbReference type="Proteomes" id="UP000223391"/>
    </source>
</evidence>
<dbReference type="Proteomes" id="UP000223391">
    <property type="component" value="Segment"/>
</dbReference>
<sequence length="60" mass="6737">MAIITTIEVLAAELGVSCEDAVDYLKSTGVTDLNGWDPTWGLHIREARALRDHYKKEPHE</sequence>
<gene>
    <name evidence="1" type="primary">58</name>
    <name evidence="1" type="ORF">SALGADO_58</name>
</gene>
<protein>
    <submittedName>
        <fullName evidence="1">HTH DNA binding domain protein</fullName>
    </submittedName>
</protein>
<keyword evidence="2" id="KW-1185">Reference proteome</keyword>
<dbReference type="KEGG" id="vg:65071670"/>
<evidence type="ECO:0000313" key="1">
    <source>
        <dbReference type="EMBL" id="ALY10224.1"/>
    </source>
</evidence>
<name>A0A0U4B6A1_9CAUD</name>
<accession>A0A0U4B6A1</accession>
<proteinExistence type="predicted"/>
<dbReference type="RefSeq" id="YP_010082667.1">
    <property type="nucleotide sequence ID" value="NC_055033.1"/>
</dbReference>
<dbReference type="EMBL" id="KU160664">
    <property type="protein sequence ID" value="ALY10224.1"/>
    <property type="molecule type" value="Genomic_DNA"/>
</dbReference>